<name>A0A9P7ZCE4_9HYPO</name>
<keyword evidence="18" id="KW-1185">Reference proteome</keyword>
<feature type="domain" description="Helicase C-terminal" evidence="16">
    <location>
        <begin position="1019"/>
        <end position="1168"/>
    </location>
</feature>
<dbReference type="GO" id="GO:0043138">
    <property type="term" value="F:3'-5' DNA helicase activity"/>
    <property type="evidence" value="ECO:0007669"/>
    <property type="project" value="UniProtKB-EC"/>
</dbReference>
<feature type="region of interest" description="Disordered" evidence="13">
    <location>
        <begin position="102"/>
        <end position="169"/>
    </location>
</feature>
<feature type="region of interest" description="Disordered" evidence="13">
    <location>
        <begin position="742"/>
        <end position="773"/>
    </location>
</feature>
<feature type="compositionally biased region" description="Low complexity" evidence="13">
    <location>
        <begin position="1635"/>
        <end position="1651"/>
    </location>
</feature>
<dbReference type="InterPro" id="IPR036390">
    <property type="entry name" value="WH_DNA-bd_sf"/>
</dbReference>
<dbReference type="InterPro" id="IPR001650">
    <property type="entry name" value="Helicase_C-like"/>
</dbReference>
<evidence type="ECO:0000256" key="8">
    <source>
        <dbReference type="ARBA" id="ARBA00023125"/>
    </source>
</evidence>
<evidence type="ECO:0000256" key="13">
    <source>
        <dbReference type="SAM" id="MobiDB-lite"/>
    </source>
</evidence>
<keyword evidence="8" id="KW-0238">DNA-binding</keyword>
<dbReference type="Proteomes" id="UP000887229">
    <property type="component" value="Unassembled WGS sequence"/>
</dbReference>
<dbReference type="GO" id="GO:0005737">
    <property type="term" value="C:cytoplasm"/>
    <property type="evidence" value="ECO:0007669"/>
    <property type="project" value="TreeGrafter"/>
</dbReference>
<dbReference type="GO" id="GO:0016787">
    <property type="term" value="F:hydrolase activity"/>
    <property type="evidence" value="ECO:0007669"/>
    <property type="project" value="UniProtKB-KW"/>
</dbReference>
<feature type="region of interest" description="Disordered" evidence="13">
    <location>
        <begin position="696"/>
        <end position="726"/>
    </location>
</feature>
<feature type="compositionally biased region" description="Polar residues" evidence="13">
    <location>
        <begin position="388"/>
        <end position="410"/>
    </location>
</feature>
<feature type="compositionally biased region" description="Low complexity" evidence="13">
    <location>
        <begin position="312"/>
        <end position="322"/>
    </location>
</feature>
<feature type="compositionally biased region" description="Polar residues" evidence="13">
    <location>
        <begin position="418"/>
        <end position="438"/>
    </location>
</feature>
<dbReference type="InterPro" id="IPR011545">
    <property type="entry name" value="DEAD/DEAH_box_helicase_dom"/>
</dbReference>
<feature type="compositionally biased region" description="Gly residues" evidence="13">
    <location>
        <begin position="1574"/>
        <end position="1583"/>
    </location>
</feature>
<organism evidence="17 18">
    <name type="scientific">Emericellopsis atlantica</name>
    <dbReference type="NCBI Taxonomy" id="2614577"/>
    <lineage>
        <taxon>Eukaryota</taxon>
        <taxon>Fungi</taxon>
        <taxon>Dikarya</taxon>
        <taxon>Ascomycota</taxon>
        <taxon>Pezizomycotina</taxon>
        <taxon>Sordariomycetes</taxon>
        <taxon>Hypocreomycetidae</taxon>
        <taxon>Hypocreales</taxon>
        <taxon>Bionectriaceae</taxon>
        <taxon>Emericellopsis</taxon>
    </lineage>
</organism>
<feature type="compositionally biased region" description="Basic and acidic residues" evidence="13">
    <location>
        <begin position="465"/>
        <end position="474"/>
    </location>
</feature>
<evidence type="ECO:0000256" key="5">
    <source>
        <dbReference type="ARBA" id="ARBA00022801"/>
    </source>
</evidence>
<dbReference type="InterPro" id="IPR018982">
    <property type="entry name" value="RQC_domain"/>
</dbReference>
<feature type="compositionally biased region" description="Basic and acidic residues" evidence="13">
    <location>
        <begin position="277"/>
        <end position="286"/>
    </location>
</feature>
<dbReference type="SMART" id="SM00487">
    <property type="entry name" value="DEXDc"/>
    <property type="match status" value="1"/>
</dbReference>
<dbReference type="FunFam" id="3.40.50.300:FF:001975">
    <property type="entry name" value="ATP-dependent DNA helicase"/>
    <property type="match status" value="1"/>
</dbReference>
<dbReference type="PANTHER" id="PTHR13710">
    <property type="entry name" value="DNA HELICASE RECQ FAMILY MEMBER"/>
    <property type="match status" value="1"/>
</dbReference>
<feature type="domain" description="HRDC" evidence="14">
    <location>
        <begin position="1425"/>
        <end position="1507"/>
    </location>
</feature>
<keyword evidence="6" id="KW-0347">Helicase</keyword>
<feature type="region of interest" description="Disordered" evidence="13">
    <location>
        <begin position="26"/>
        <end position="85"/>
    </location>
</feature>
<dbReference type="Gene3D" id="1.10.150.80">
    <property type="entry name" value="HRDC domain"/>
    <property type="match status" value="1"/>
</dbReference>
<evidence type="ECO:0000256" key="1">
    <source>
        <dbReference type="ARBA" id="ARBA00001947"/>
    </source>
</evidence>
<comment type="caution">
    <text evidence="17">The sequence shown here is derived from an EMBL/GenBank/DDBJ whole genome shotgun (WGS) entry which is preliminary data.</text>
</comment>
<feature type="domain" description="Helicase ATP-binding" evidence="15">
    <location>
        <begin position="814"/>
        <end position="995"/>
    </location>
</feature>
<dbReference type="CDD" id="cd18794">
    <property type="entry name" value="SF2_C_RecQ"/>
    <property type="match status" value="1"/>
</dbReference>
<evidence type="ECO:0000259" key="14">
    <source>
        <dbReference type="PROSITE" id="PS50967"/>
    </source>
</evidence>
<evidence type="ECO:0000256" key="6">
    <source>
        <dbReference type="ARBA" id="ARBA00022806"/>
    </source>
</evidence>
<dbReference type="GO" id="GO:0003677">
    <property type="term" value="F:DNA binding"/>
    <property type="evidence" value="ECO:0007669"/>
    <property type="project" value="UniProtKB-KW"/>
</dbReference>
<feature type="compositionally biased region" description="Low complexity" evidence="13">
    <location>
        <begin position="102"/>
        <end position="115"/>
    </location>
</feature>
<dbReference type="PROSITE" id="PS51192">
    <property type="entry name" value="HELICASE_ATP_BIND_1"/>
    <property type="match status" value="1"/>
</dbReference>
<evidence type="ECO:0000256" key="2">
    <source>
        <dbReference type="ARBA" id="ARBA00004123"/>
    </source>
</evidence>
<feature type="compositionally biased region" description="Polar residues" evidence="13">
    <location>
        <begin position="49"/>
        <end position="65"/>
    </location>
</feature>
<dbReference type="InterPro" id="IPR044876">
    <property type="entry name" value="HRDC_dom_sf"/>
</dbReference>
<dbReference type="InterPro" id="IPR014001">
    <property type="entry name" value="Helicase_ATP-bd"/>
</dbReference>
<dbReference type="PANTHER" id="PTHR13710:SF153">
    <property type="entry name" value="RECQ-LIKE DNA HELICASE BLM"/>
    <property type="match status" value="1"/>
</dbReference>
<feature type="region of interest" description="Disordered" evidence="13">
    <location>
        <begin position="465"/>
        <end position="484"/>
    </location>
</feature>
<feature type="compositionally biased region" description="Acidic residues" evidence="13">
    <location>
        <begin position="1366"/>
        <end position="1388"/>
    </location>
</feature>
<proteinExistence type="inferred from homology"/>
<dbReference type="SMART" id="SM00490">
    <property type="entry name" value="HELICc"/>
    <property type="match status" value="1"/>
</dbReference>
<keyword evidence="5" id="KW-0378">Hydrolase</keyword>
<dbReference type="GO" id="GO:0005634">
    <property type="term" value="C:nucleus"/>
    <property type="evidence" value="ECO:0007669"/>
    <property type="project" value="UniProtKB-SubCell"/>
</dbReference>
<feature type="region of interest" description="Disordered" evidence="13">
    <location>
        <begin position="1568"/>
        <end position="1671"/>
    </location>
</feature>
<comment type="catalytic activity">
    <reaction evidence="11">
        <text>Couples ATP hydrolysis with the unwinding of duplex DNA by translocating in the 3'-5' direction.</text>
        <dbReference type="EC" id="5.6.2.4"/>
    </reaction>
</comment>
<evidence type="ECO:0000256" key="10">
    <source>
        <dbReference type="ARBA" id="ARBA00023242"/>
    </source>
</evidence>
<dbReference type="PROSITE" id="PS00690">
    <property type="entry name" value="DEAH_ATP_HELICASE"/>
    <property type="match status" value="1"/>
</dbReference>
<dbReference type="SUPFAM" id="SSF52540">
    <property type="entry name" value="P-loop containing nucleoside triphosphate hydrolases"/>
    <property type="match status" value="1"/>
</dbReference>
<dbReference type="EC" id="5.6.2.4" evidence="12"/>
<feature type="compositionally biased region" description="Acidic residues" evidence="13">
    <location>
        <begin position="344"/>
        <end position="366"/>
    </location>
</feature>
<dbReference type="Pfam" id="PF00271">
    <property type="entry name" value="Helicase_C"/>
    <property type="match status" value="1"/>
</dbReference>
<dbReference type="InterPro" id="IPR036388">
    <property type="entry name" value="WH-like_DNA-bd_sf"/>
</dbReference>
<feature type="compositionally biased region" description="Gly residues" evidence="13">
    <location>
        <begin position="1662"/>
        <end position="1671"/>
    </location>
</feature>
<gene>
    <name evidence="17" type="ORF">F5Z01DRAFT_740691</name>
</gene>
<dbReference type="Pfam" id="PF00270">
    <property type="entry name" value="DEAD"/>
    <property type="match status" value="1"/>
</dbReference>
<dbReference type="GO" id="GO:0006260">
    <property type="term" value="P:DNA replication"/>
    <property type="evidence" value="ECO:0007669"/>
    <property type="project" value="InterPro"/>
</dbReference>
<evidence type="ECO:0000256" key="11">
    <source>
        <dbReference type="ARBA" id="ARBA00034617"/>
    </source>
</evidence>
<dbReference type="GO" id="GO:0000724">
    <property type="term" value="P:double-strand break repair via homologous recombination"/>
    <property type="evidence" value="ECO:0007669"/>
    <property type="project" value="TreeGrafter"/>
</dbReference>
<keyword evidence="4" id="KW-0547">Nucleotide-binding</keyword>
<dbReference type="PROSITE" id="PS51194">
    <property type="entry name" value="HELICASE_CTER"/>
    <property type="match status" value="1"/>
</dbReference>
<comment type="subcellular location">
    <subcellularLocation>
        <location evidence="2">Nucleus</location>
    </subcellularLocation>
</comment>
<dbReference type="Gene3D" id="1.10.10.10">
    <property type="entry name" value="Winged helix-like DNA-binding domain superfamily/Winged helix DNA-binding domain"/>
    <property type="match status" value="1"/>
</dbReference>
<evidence type="ECO:0000256" key="12">
    <source>
        <dbReference type="ARBA" id="ARBA00034808"/>
    </source>
</evidence>
<dbReference type="InterPro" id="IPR002121">
    <property type="entry name" value="HRDC_dom"/>
</dbReference>
<dbReference type="GO" id="GO:0009378">
    <property type="term" value="F:four-way junction helicase activity"/>
    <property type="evidence" value="ECO:0007669"/>
    <property type="project" value="TreeGrafter"/>
</dbReference>
<evidence type="ECO:0000259" key="16">
    <source>
        <dbReference type="PROSITE" id="PS51194"/>
    </source>
</evidence>
<feature type="compositionally biased region" description="Basic residues" evidence="13">
    <location>
        <begin position="1328"/>
        <end position="1342"/>
    </location>
</feature>
<dbReference type="OrthoDB" id="10261556at2759"/>
<dbReference type="PROSITE" id="PS50967">
    <property type="entry name" value="HRDC"/>
    <property type="match status" value="1"/>
</dbReference>
<evidence type="ECO:0000313" key="18">
    <source>
        <dbReference type="Proteomes" id="UP000887229"/>
    </source>
</evidence>
<evidence type="ECO:0000259" key="15">
    <source>
        <dbReference type="PROSITE" id="PS51192"/>
    </source>
</evidence>
<feature type="compositionally biased region" description="Gly residues" evidence="13">
    <location>
        <begin position="1620"/>
        <end position="1634"/>
    </location>
</feature>
<keyword evidence="9" id="KW-0413">Isomerase</keyword>
<dbReference type="GO" id="GO:0005524">
    <property type="term" value="F:ATP binding"/>
    <property type="evidence" value="ECO:0007669"/>
    <property type="project" value="UniProtKB-KW"/>
</dbReference>
<dbReference type="GO" id="GO:0005694">
    <property type="term" value="C:chromosome"/>
    <property type="evidence" value="ECO:0007669"/>
    <property type="project" value="TreeGrafter"/>
</dbReference>
<dbReference type="RefSeq" id="XP_046113443.1">
    <property type="nucleotide sequence ID" value="XM_046266844.1"/>
</dbReference>
<dbReference type="NCBIfam" id="TIGR00614">
    <property type="entry name" value="recQ_fam"/>
    <property type="match status" value="1"/>
</dbReference>
<dbReference type="InterPro" id="IPR002464">
    <property type="entry name" value="DNA/RNA_helicase_DEAH_CS"/>
</dbReference>
<dbReference type="InterPro" id="IPR004589">
    <property type="entry name" value="DNA_helicase_ATP-dep_RecQ"/>
</dbReference>
<dbReference type="EMBL" id="MU251304">
    <property type="protein sequence ID" value="KAG9249519.1"/>
    <property type="molecule type" value="Genomic_DNA"/>
</dbReference>
<keyword evidence="7" id="KW-0067">ATP-binding</keyword>
<evidence type="ECO:0000256" key="9">
    <source>
        <dbReference type="ARBA" id="ARBA00023235"/>
    </source>
</evidence>
<evidence type="ECO:0000256" key="7">
    <source>
        <dbReference type="ARBA" id="ARBA00022840"/>
    </source>
</evidence>
<dbReference type="GeneID" id="70297747"/>
<dbReference type="Pfam" id="PF09382">
    <property type="entry name" value="RQC"/>
    <property type="match status" value="1"/>
</dbReference>
<dbReference type="CDD" id="cd17920">
    <property type="entry name" value="DEXHc_RecQ"/>
    <property type="match status" value="1"/>
</dbReference>
<dbReference type="Gene3D" id="3.40.50.300">
    <property type="entry name" value="P-loop containing nucleotide triphosphate hydrolases"/>
    <property type="match status" value="2"/>
</dbReference>
<sequence length="1671" mass="183946">MTRNNLNDHLPWLLHNASASKFSIPAYPSAGNSTLSQTTSTHAEPHVNTIETRSLPNSNVGQSSRPDIRAPAEPSHGPTIADSDIEEDFAEITADDWNMGRLTSASKSKKPSLLSRVDQLPLLEQPTPSKDGRLGGAPVATPRRAKQHVSPKRGPAAPQSLEPKLPSDLTDLDIDDWAEAMDLTEENSASSDSVFGNDVTIWNEDHAARAQPLSSGKKRKSSDISKATVKDEIEDDEFPDIYALLNTQPPATTPRRPKVERRGHSAMTGTTTKRRKSPSEKRDKYEAGSSSPLRQKQTRMAEAIVKQSPIKASSSALPAALSTIKSASPRRAPQNPRRSRVQEEETFDGFDDDLVIPDSDDGDEEFQTPPSHNASAVPQHDVNGSRAGVSTSQVSLQARKSMSQAPQPSQLDGVPCPSEQTSTTSSDRAPPNMSSSSSKEQRQLLSRLWKGSDVVENLKRSLERQLRQNGEDFKQALQERAPKERRAVIKSAKERLQKQQKALEELPEVLKQYRTLCDEREALAEKVSVGYAEGLDTEEDEALLDEITDRVQDVEDSMLRDLANAELEEEDFLGSSPPEHVAPVSKHVVVPDTQPLSHFSVDMSQDVSRTSLVQEMGADIVQQTQAPVESRLWNQPIPASRIHGKRGVLSQDDDDLMQAPFPRAHQMQRPSATVVDEPTPMDLDLEMMDDDFEDMEPLARSSRKPPAPSRSAMATQHQRRTGDEFSDFSDDEEMLALAQGIDVPASTRRPFKETSGNAGGPSSSKAASGKKKNCLPEASIPAELMRHPWSPEVQKKLKDRFRMRGFRQNQLEAINATLAGEDAFVLMPTGGGKSLCYQLPAVVRSGKTRGMTIVVSPLLSLMQDQVDHMKALGIQAVSFNSESSAEYKRKVLSAFEERCPENFVELLYVTPEMVSKSTQFSNAMDTLYRKGKFARLVIDEAHCVSQWGHDFRPDYKTIGQIRKRFPNVPVMALTATATQNVILDIKHNLGMPRCKVFSQSFNRPNLYYEVRPKGTNANCLENIAERIKESYSGMSGIVYTISRKLTEDVAAKLSAHGIKASHYHAKLEPAEKWSVQSAWQKGQIKVVVATIAFGMGIDKPDVRFVFHHGLPKSLEGYYQETGRAGRDGKPSDCILYYGKGDIRTLKRMILDGDGGSPEQKERQMAMLNRVTAFCDDKATCRRTEILRYFGEDFHRDDCGNKCDNCKAALVFEEQDFSEYAVAALNVVKRQRRLTPSQCADILLGKKYPDSEMHESDEWYGAATGLKKHEVIRIIDKLCAEKAFQEHNQVNRHSMAVEYLQLGPTFRDFLQGNRRLMLTIQVTEDKQSKSKSKAKKPASKKAKGKDAGAVQSTYVSSPIVRGRGIREDDEDENGDLDGFIDDDCEDDAFDPAPAAKAPKASKATRAKPPKKTSSVSVDSNIDGLGALHQDLIASFVREARDLEEQIRNRLGLRKPLFTERDLREMVARWTVTLDQMKRIPGIDAEKVQQHGAKILPLLREHHDLFKASEQASGHGEPSTSTRSHGDIVDLISSEAEEDYFEEEQEEGETADSPYFAQQAQNWHNELAGLSAQSGTGRGGGGGGSSSSRPRSTSRGGGAGKKYGKSNKWANKRSTSGSGPAAAGGGSRRRGGGGAGSRKASGSSTASRATSSGPQRDGRIVKRPGGGIGLMPL</sequence>
<dbReference type="Pfam" id="PF16124">
    <property type="entry name" value="RecQ_Zn_bind"/>
    <property type="match status" value="1"/>
</dbReference>
<dbReference type="SMART" id="SM00956">
    <property type="entry name" value="RQC"/>
    <property type="match status" value="1"/>
</dbReference>
<feature type="region of interest" description="Disordered" evidence="13">
    <location>
        <begin position="1321"/>
        <end position="1416"/>
    </location>
</feature>
<dbReference type="InterPro" id="IPR032284">
    <property type="entry name" value="RecQ_Zn-bd"/>
</dbReference>
<dbReference type="FunFam" id="3.40.50.300:FF:000537">
    <property type="entry name" value="Bloom syndrome RecQ-like helicase"/>
    <property type="match status" value="1"/>
</dbReference>
<feature type="region of interest" description="Disordered" evidence="13">
    <location>
        <begin position="206"/>
        <end position="445"/>
    </location>
</feature>
<feature type="compositionally biased region" description="Polar residues" evidence="13">
    <location>
        <begin position="30"/>
        <end position="42"/>
    </location>
</feature>
<keyword evidence="10" id="KW-0539">Nucleus</keyword>
<evidence type="ECO:0000256" key="4">
    <source>
        <dbReference type="ARBA" id="ARBA00022741"/>
    </source>
</evidence>
<dbReference type="SUPFAM" id="SSF46785">
    <property type="entry name" value="Winged helix' DNA-binding domain"/>
    <property type="match status" value="1"/>
</dbReference>
<protein>
    <recommendedName>
        <fullName evidence="12">DNA 3'-5' helicase</fullName>
        <ecNumber evidence="12">5.6.2.4</ecNumber>
    </recommendedName>
</protein>
<dbReference type="InterPro" id="IPR027417">
    <property type="entry name" value="P-loop_NTPase"/>
</dbReference>
<comment type="cofactor">
    <cofactor evidence="1">
        <name>Zn(2+)</name>
        <dbReference type="ChEBI" id="CHEBI:29105"/>
    </cofactor>
</comment>
<feature type="compositionally biased region" description="Low complexity" evidence="13">
    <location>
        <begin position="1389"/>
        <end position="1400"/>
    </location>
</feature>
<accession>A0A9P7ZCE4</accession>
<reference evidence="17" key="1">
    <citation type="journal article" date="2021" name="IMA Fungus">
        <title>Genomic characterization of three marine fungi, including Emericellopsis atlantica sp. nov. with signatures of a generalist lifestyle and marine biomass degradation.</title>
        <authorList>
            <person name="Hagestad O.C."/>
            <person name="Hou L."/>
            <person name="Andersen J.H."/>
            <person name="Hansen E.H."/>
            <person name="Altermark B."/>
            <person name="Li C."/>
            <person name="Kuhnert E."/>
            <person name="Cox R.J."/>
            <person name="Crous P.W."/>
            <person name="Spatafora J.W."/>
            <person name="Lail K."/>
            <person name="Amirebrahimi M."/>
            <person name="Lipzen A."/>
            <person name="Pangilinan J."/>
            <person name="Andreopoulos W."/>
            <person name="Hayes R.D."/>
            <person name="Ng V."/>
            <person name="Grigoriev I.V."/>
            <person name="Jackson S.A."/>
            <person name="Sutton T.D.S."/>
            <person name="Dobson A.D.W."/>
            <person name="Rama T."/>
        </authorList>
    </citation>
    <scope>NUCLEOTIDE SEQUENCE</scope>
    <source>
        <strain evidence="17">TS7</strain>
    </source>
</reference>
<evidence type="ECO:0000313" key="17">
    <source>
        <dbReference type="EMBL" id="KAG9249519.1"/>
    </source>
</evidence>
<comment type="similarity">
    <text evidence="3">Belongs to the helicase family. RecQ subfamily.</text>
</comment>
<evidence type="ECO:0000256" key="3">
    <source>
        <dbReference type="ARBA" id="ARBA00005446"/>
    </source>
</evidence>